<gene>
    <name evidence="2" type="ORF">CEXT_735441</name>
</gene>
<keyword evidence="3" id="KW-1185">Reference proteome</keyword>
<proteinExistence type="predicted"/>
<evidence type="ECO:0000256" key="1">
    <source>
        <dbReference type="SAM" id="MobiDB-lite"/>
    </source>
</evidence>
<dbReference type="AlphaFoldDB" id="A0AAV4T2H4"/>
<dbReference type="EMBL" id="BPLR01010622">
    <property type="protein sequence ID" value="GIY40500.1"/>
    <property type="molecule type" value="Genomic_DNA"/>
</dbReference>
<evidence type="ECO:0000313" key="3">
    <source>
        <dbReference type="Proteomes" id="UP001054945"/>
    </source>
</evidence>
<organism evidence="2 3">
    <name type="scientific">Caerostris extrusa</name>
    <name type="common">Bark spider</name>
    <name type="synonym">Caerostris bankana</name>
    <dbReference type="NCBI Taxonomy" id="172846"/>
    <lineage>
        <taxon>Eukaryota</taxon>
        <taxon>Metazoa</taxon>
        <taxon>Ecdysozoa</taxon>
        <taxon>Arthropoda</taxon>
        <taxon>Chelicerata</taxon>
        <taxon>Arachnida</taxon>
        <taxon>Araneae</taxon>
        <taxon>Araneomorphae</taxon>
        <taxon>Entelegynae</taxon>
        <taxon>Araneoidea</taxon>
        <taxon>Araneidae</taxon>
        <taxon>Caerostris</taxon>
    </lineage>
</organism>
<dbReference type="Proteomes" id="UP001054945">
    <property type="component" value="Unassembled WGS sequence"/>
</dbReference>
<name>A0AAV4T2H4_CAEEX</name>
<sequence length="81" mass="9175">MSKGFIRRNTRMQCEMQARHHLSNEMGHLPGDLPPRDDDGALHPPVSGDVVPVHHEEAARGSAKTRIREHRLVALNSKQFF</sequence>
<comment type="caution">
    <text evidence="2">The sequence shown here is derived from an EMBL/GenBank/DDBJ whole genome shotgun (WGS) entry which is preliminary data.</text>
</comment>
<evidence type="ECO:0000313" key="2">
    <source>
        <dbReference type="EMBL" id="GIY40500.1"/>
    </source>
</evidence>
<reference evidence="2 3" key="1">
    <citation type="submission" date="2021-06" db="EMBL/GenBank/DDBJ databases">
        <title>Caerostris extrusa draft genome.</title>
        <authorList>
            <person name="Kono N."/>
            <person name="Arakawa K."/>
        </authorList>
    </citation>
    <scope>NUCLEOTIDE SEQUENCE [LARGE SCALE GENOMIC DNA]</scope>
</reference>
<protein>
    <submittedName>
        <fullName evidence="2">Uncharacterized protein</fullName>
    </submittedName>
</protein>
<feature type="region of interest" description="Disordered" evidence="1">
    <location>
        <begin position="24"/>
        <end position="49"/>
    </location>
</feature>
<accession>A0AAV4T2H4</accession>